<evidence type="ECO:0000313" key="2">
    <source>
        <dbReference type="EMBL" id="CAI8039274.1"/>
    </source>
</evidence>
<sequence>MVVIKASVQIGALQDRVWDIVSDLDREPEFWKGTKSVRNISRNGNRVVREVTIAFKDKKCMQEITLEPRNRIAVEFTEGIILGSKSIALRGGGDGTTLEARWDITMSGMMGIFTGMIKKHIRSGTEQALYAIKEKAEG</sequence>
<evidence type="ECO:0000259" key="1">
    <source>
        <dbReference type="Pfam" id="PF03364"/>
    </source>
</evidence>
<dbReference type="Proteomes" id="UP001174909">
    <property type="component" value="Unassembled WGS sequence"/>
</dbReference>
<gene>
    <name evidence="2" type="ORF">GBAR_LOCUS21831</name>
</gene>
<name>A0AA35T126_GEOBA</name>
<dbReference type="Gene3D" id="3.30.530.20">
    <property type="match status" value="1"/>
</dbReference>
<reference evidence="2" key="1">
    <citation type="submission" date="2023-03" db="EMBL/GenBank/DDBJ databases">
        <authorList>
            <person name="Steffen K."/>
            <person name="Cardenas P."/>
        </authorList>
    </citation>
    <scope>NUCLEOTIDE SEQUENCE</scope>
</reference>
<dbReference type="EMBL" id="CASHTH010003031">
    <property type="protein sequence ID" value="CAI8039274.1"/>
    <property type="molecule type" value="Genomic_DNA"/>
</dbReference>
<dbReference type="CDD" id="cd07812">
    <property type="entry name" value="SRPBCC"/>
    <property type="match status" value="1"/>
</dbReference>
<organism evidence="2 3">
    <name type="scientific">Geodia barretti</name>
    <name type="common">Barrett's horny sponge</name>
    <dbReference type="NCBI Taxonomy" id="519541"/>
    <lineage>
        <taxon>Eukaryota</taxon>
        <taxon>Metazoa</taxon>
        <taxon>Porifera</taxon>
        <taxon>Demospongiae</taxon>
        <taxon>Heteroscleromorpha</taxon>
        <taxon>Tetractinellida</taxon>
        <taxon>Astrophorina</taxon>
        <taxon>Geodiidae</taxon>
        <taxon>Geodia</taxon>
    </lineage>
</organism>
<proteinExistence type="predicted"/>
<dbReference type="Pfam" id="PF03364">
    <property type="entry name" value="Polyketide_cyc"/>
    <property type="match status" value="1"/>
</dbReference>
<evidence type="ECO:0000313" key="3">
    <source>
        <dbReference type="Proteomes" id="UP001174909"/>
    </source>
</evidence>
<accession>A0AA35T126</accession>
<dbReference type="AlphaFoldDB" id="A0AA35T126"/>
<keyword evidence="3" id="KW-1185">Reference proteome</keyword>
<comment type="caution">
    <text evidence="2">The sequence shown here is derived from an EMBL/GenBank/DDBJ whole genome shotgun (WGS) entry which is preliminary data.</text>
</comment>
<dbReference type="InterPro" id="IPR005031">
    <property type="entry name" value="COQ10_START"/>
</dbReference>
<dbReference type="InterPro" id="IPR023393">
    <property type="entry name" value="START-like_dom_sf"/>
</dbReference>
<feature type="domain" description="Coenzyme Q-binding protein COQ10 START" evidence="1">
    <location>
        <begin position="12"/>
        <end position="125"/>
    </location>
</feature>
<protein>
    <recommendedName>
        <fullName evidence="1">Coenzyme Q-binding protein COQ10 START domain-containing protein</fullName>
    </recommendedName>
</protein>
<dbReference type="SUPFAM" id="SSF55961">
    <property type="entry name" value="Bet v1-like"/>
    <property type="match status" value="1"/>
</dbReference>